<dbReference type="PaxDb" id="7159-AAEL017202-PA"/>
<dbReference type="GO" id="GO:0007165">
    <property type="term" value="P:signal transduction"/>
    <property type="evidence" value="ECO:0007669"/>
    <property type="project" value="UniProtKB-KW"/>
</dbReference>
<sequence length="399" mass="44225">MPGVTVAENVLQAIAPCEVVCKLFGLIPLFSGIGLPVWKRCLNAGHFLVTISMIIGGIFYCLPMEMSHDAGSSVARKSGAIITVVYYFQPICATVTSRLIAGTTYEIFKSLESVDNKLKTIGYGHSSIREKKAISRSTACALAGSSGVLLMFAAHPLEMDVFFTFVNIFFVVHFSMAGTYASCVAYLILNRFQVVKDVLSTKFPICMTADKDVSIVSKPVIRIEEQEIALKQVKFVLDKLNSTIELMNQSLAIQVLYCVGVSFVIGIVCSFYLFRAVIYRNDQLAMGAINFIWYMYYLSFVLFFIAIASRISQEGRRIGITVHKAINFCNTSRTVINELIIFSQQLLHHNPVITCGLFVYDWSLLYTMLGATATYLIILIQFDVSFPSLDVGNSTTSSL</sequence>
<dbReference type="GO" id="GO:0007635">
    <property type="term" value="P:chemosensory behavior"/>
    <property type="evidence" value="ECO:0007669"/>
    <property type="project" value="TreeGrafter"/>
</dbReference>
<reference evidence="9" key="3">
    <citation type="submission" date="2012-09" db="EMBL/GenBank/DDBJ databases">
        <authorList>
            <consortium name="VectorBase"/>
        </authorList>
    </citation>
    <scope>NUCLEOTIDE SEQUENCE</scope>
    <source>
        <strain evidence="9">Liverpool</strain>
    </source>
</reference>
<name>J9EA67_AEDAE</name>
<dbReference type="EMBL" id="CH477475">
    <property type="protein sequence ID" value="EJY57716.1"/>
    <property type="molecule type" value="Genomic_DNA"/>
</dbReference>
<feature type="transmembrane region" description="Helical" evidence="8">
    <location>
        <begin position="284"/>
        <end position="308"/>
    </location>
</feature>
<reference evidence="9" key="1">
    <citation type="submission" date="2005-10" db="EMBL/GenBank/DDBJ databases">
        <authorList>
            <person name="Loftus B.J."/>
            <person name="Nene V.M."/>
            <person name="Hannick L.I."/>
            <person name="Bidwell S."/>
            <person name="Haas B."/>
            <person name="Amedeo P."/>
            <person name="Orvis J."/>
            <person name="Wortman J.R."/>
            <person name="White O.R."/>
            <person name="Salzberg S."/>
            <person name="Shumway M."/>
            <person name="Koo H."/>
            <person name="Zhao Y."/>
            <person name="Holmes M."/>
            <person name="Miller J."/>
            <person name="Schatz M."/>
            <person name="Pop M."/>
            <person name="Pai G."/>
            <person name="Utterback T."/>
            <person name="Rogers Y.-H."/>
            <person name="Kravitz S."/>
            <person name="Fraser C.M."/>
        </authorList>
    </citation>
    <scope>NUCLEOTIDE SEQUENCE</scope>
    <source>
        <strain evidence="9">Liverpool</strain>
    </source>
</reference>
<dbReference type="eggNOG" id="ENOG502TC88">
    <property type="taxonomic scope" value="Eukaryota"/>
</dbReference>
<accession>J9EA67</accession>
<dbReference type="HOGENOM" id="CLU_039879_1_0_1"/>
<dbReference type="AlphaFoldDB" id="J9EA67"/>
<keyword evidence="6 8" id="KW-0675">Receptor</keyword>
<keyword evidence="4 8" id="KW-1133">Transmembrane helix</keyword>
<feature type="transmembrane region" description="Helical" evidence="8">
    <location>
        <begin position="133"/>
        <end position="155"/>
    </location>
</feature>
<keyword evidence="3 8" id="KW-0812">Transmembrane</keyword>
<comment type="similarity">
    <text evidence="8">Belongs to the insect chemoreceptor superfamily. Gustatory receptor (GR) family.</text>
</comment>
<feature type="non-terminal residue" evidence="9">
    <location>
        <position position="399"/>
    </location>
</feature>
<feature type="transmembrane region" description="Helical" evidence="8">
    <location>
        <begin position="161"/>
        <end position="189"/>
    </location>
</feature>
<dbReference type="GO" id="GO:0030425">
    <property type="term" value="C:dendrite"/>
    <property type="evidence" value="ECO:0007669"/>
    <property type="project" value="TreeGrafter"/>
</dbReference>
<keyword evidence="7 8" id="KW-0807">Transducer</keyword>
<evidence type="ECO:0000256" key="8">
    <source>
        <dbReference type="RuleBase" id="RU363108"/>
    </source>
</evidence>
<reference evidence="9" key="2">
    <citation type="journal article" date="2007" name="Science">
        <title>Genome sequence of Aedes aegypti, a major arbovirus vector.</title>
        <authorList>
            <person name="Nene V."/>
            <person name="Wortman J.R."/>
            <person name="Lawson D."/>
            <person name="Haas B."/>
            <person name="Kodira C."/>
            <person name="Tu Z.J."/>
            <person name="Loftus B."/>
            <person name="Xi Z."/>
            <person name="Megy K."/>
            <person name="Grabherr M."/>
            <person name="Ren Q."/>
            <person name="Zdobnov E.M."/>
            <person name="Lobo N.F."/>
            <person name="Campbell K.S."/>
            <person name="Brown S.E."/>
            <person name="Bonaldo M.F."/>
            <person name="Zhu J."/>
            <person name="Sinkins S.P."/>
            <person name="Hogenkamp D.G."/>
            <person name="Amedeo P."/>
            <person name="Arensburger P."/>
            <person name="Atkinson P.W."/>
            <person name="Bidwell S."/>
            <person name="Biedler J."/>
            <person name="Birney E."/>
            <person name="Bruggner R.V."/>
            <person name="Costas J."/>
            <person name="Coy M.R."/>
            <person name="Crabtree J."/>
            <person name="Crawford M."/>
            <person name="Debruyn B."/>
            <person name="Decaprio D."/>
            <person name="Eiglmeier K."/>
            <person name="Eisenstadt E."/>
            <person name="El-Dorry H."/>
            <person name="Gelbart W.M."/>
            <person name="Gomes S.L."/>
            <person name="Hammond M."/>
            <person name="Hannick L.I."/>
            <person name="Hogan J.R."/>
            <person name="Holmes M.H."/>
            <person name="Jaffe D."/>
            <person name="Johnston J.S."/>
            <person name="Kennedy R.C."/>
            <person name="Koo H."/>
            <person name="Kravitz S."/>
            <person name="Kriventseva E.V."/>
            <person name="Kulp D."/>
            <person name="Labutti K."/>
            <person name="Lee E."/>
            <person name="Li S."/>
            <person name="Lovin D.D."/>
            <person name="Mao C."/>
            <person name="Mauceli E."/>
            <person name="Menck C.F."/>
            <person name="Miller J.R."/>
            <person name="Montgomery P."/>
            <person name="Mori A."/>
            <person name="Nascimento A.L."/>
            <person name="Naveira H.F."/>
            <person name="Nusbaum C."/>
            <person name="O'leary S."/>
            <person name="Orvis J."/>
            <person name="Pertea M."/>
            <person name="Quesneville H."/>
            <person name="Reidenbach K.R."/>
            <person name="Rogers Y.H."/>
            <person name="Roth C.W."/>
            <person name="Schneider J.R."/>
            <person name="Schatz M."/>
            <person name="Shumway M."/>
            <person name="Stanke M."/>
            <person name="Stinson E.O."/>
            <person name="Tubio J.M."/>
            <person name="Vanzee J.P."/>
            <person name="Verjovski-Almeida S."/>
            <person name="Werner D."/>
            <person name="White O."/>
            <person name="Wyder S."/>
            <person name="Zeng Q."/>
            <person name="Zhao Q."/>
            <person name="Zhao Y."/>
            <person name="Hill C.A."/>
            <person name="Raikhel A.S."/>
            <person name="Soares M.B."/>
            <person name="Knudson D.L."/>
            <person name="Lee N.H."/>
            <person name="Galagan J."/>
            <person name="Salzberg S.L."/>
            <person name="Paulsen I.T."/>
            <person name="Dimopoulos G."/>
            <person name="Collins F.H."/>
            <person name="Birren B."/>
            <person name="Fraser-Liggett C.M."/>
            <person name="Severson D.W."/>
        </authorList>
    </citation>
    <scope>NUCLEOTIDE SEQUENCE [LARGE SCALE GENOMIC DNA]</scope>
    <source>
        <strain evidence="9">Liverpool</strain>
    </source>
</reference>
<evidence type="ECO:0000313" key="10">
    <source>
        <dbReference type="Proteomes" id="UP000682892"/>
    </source>
</evidence>
<evidence type="ECO:0000256" key="3">
    <source>
        <dbReference type="ARBA" id="ARBA00022692"/>
    </source>
</evidence>
<dbReference type="PANTHER" id="PTHR21143:SF104">
    <property type="entry name" value="GUSTATORY RECEPTOR 8A-RELATED"/>
    <property type="match status" value="1"/>
</dbReference>
<dbReference type="GO" id="GO:0050909">
    <property type="term" value="P:sensory perception of taste"/>
    <property type="evidence" value="ECO:0007669"/>
    <property type="project" value="InterPro"/>
</dbReference>
<evidence type="ECO:0000313" key="9">
    <source>
        <dbReference type="EMBL" id="EJY57716.1"/>
    </source>
</evidence>
<feature type="transmembrane region" description="Helical" evidence="8">
    <location>
        <begin position="19"/>
        <end position="38"/>
    </location>
</feature>
<dbReference type="Proteomes" id="UP000682892">
    <property type="component" value="Unassembled WGS sequence"/>
</dbReference>
<protein>
    <recommendedName>
        <fullName evidence="8">Gustatory receptor</fullName>
    </recommendedName>
</protein>
<dbReference type="GO" id="GO:0005886">
    <property type="term" value="C:plasma membrane"/>
    <property type="evidence" value="ECO:0007669"/>
    <property type="project" value="UniProtKB-SubCell"/>
</dbReference>
<dbReference type="PANTHER" id="PTHR21143">
    <property type="entry name" value="INVERTEBRATE GUSTATORY RECEPTOR"/>
    <property type="match status" value="1"/>
</dbReference>
<organism evidence="9 10">
    <name type="scientific">Aedes aegypti</name>
    <name type="common">Yellowfever mosquito</name>
    <name type="synonym">Culex aegypti</name>
    <dbReference type="NCBI Taxonomy" id="7159"/>
    <lineage>
        <taxon>Eukaryota</taxon>
        <taxon>Metazoa</taxon>
        <taxon>Ecdysozoa</taxon>
        <taxon>Arthropoda</taxon>
        <taxon>Hexapoda</taxon>
        <taxon>Insecta</taxon>
        <taxon>Pterygota</taxon>
        <taxon>Neoptera</taxon>
        <taxon>Endopterygota</taxon>
        <taxon>Diptera</taxon>
        <taxon>Nematocera</taxon>
        <taxon>Culicoidea</taxon>
        <taxon>Culicidae</taxon>
        <taxon>Culicinae</taxon>
        <taxon>Aedini</taxon>
        <taxon>Aedes</taxon>
        <taxon>Stegomyia</taxon>
    </lineage>
</organism>
<evidence type="ECO:0000256" key="2">
    <source>
        <dbReference type="ARBA" id="ARBA00022475"/>
    </source>
</evidence>
<evidence type="ECO:0000256" key="5">
    <source>
        <dbReference type="ARBA" id="ARBA00023136"/>
    </source>
</evidence>
<dbReference type="VEuPathDB" id="VectorBase:AAEL024307"/>
<comment type="subcellular location">
    <subcellularLocation>
        <location evidence="1 8">Cell membrane</location>
        <topology evidence="1 8">Multi-pass membrane protein</topology>
    </subcellularLocation>
</comment>
<evidence type="ECO:0000256" key="7">
    <source>
        <dbReference type="ARBA" id="ARBA00023224"/>
    </source>
</evidence>
<keyword evidence="5 8" id="KW-0472">Membrane</keyword>
<feature type="transmembrane region" description="Helical" evidence="8">
    <location>
        <begin position="255"/>
        <end position="278"/>
    </location>
</feature>
<feature type="transmembrane region" description="Helical" evidence="8">
    <location>
        <begin position="364"/>
        <end position="382"/>
    </location>
</feature>
<dbReference type="Pfam" id="PF08395">
    <property type="entry name" value="7tm_7"/>
    <property type="match status" value="1"/>
</dbReference>
<dbReference type="GO" id="GO:0030424">
    <property type="term" value="C:axon"/>
    <property type="evidence" value="ECO:0007669"/>
    <property type="project" value="TreeGrafter"/>
</dbReference>
<gene>
    <name evidence="9" type="primary">GPRgr61</name>
    <name evidence="9" type="ORF">AaeL_AAEL017202</name>
</gene>
<feature type="transmembrane region" description="Helical" evidence="8">
    <location>
        <begin position="44"/>
        <end position="62"/>
    </location>
</feature>
<dbReference type="GO" id="GO:0008049">
    <property type="term" value="P:male courtship behavior"/>
    <property type="evidence" value="ECO:0007669"/>
    <property type="project" value="TreeGrafter"/>
</dbReference>
<proteinExistence type="inferred from homology"/>
<dbReference type="InterPro" id="IPR013604">
    <property type="entry name" value="7TM_chemorcpt"/>
</dbReference>
<evidence type="ECO:0000256" key="1">
    <source>
        <dbReference type="ARBA" id="ARBA00004651"/>
    </source>
</evidence>
<comment type="function">
    <text evidence="8">Gustatory receptor which mediates acceptance or avoidance behavior, depending on its substrates.</text>
</comment>
<evidence type="ECO:0000256" key="4">
    <source>
        <dbReference type="ARBA" id="ARBA00022989"/>
    </source>
</evidence>
<dbReference type="GO" id="GO:0043025">
    <property type="term" value="C:neuronal cell body"/>
    <property type="evidence" value="ECO:0007669"/>
    <property type="project" value="TreeGrafter"/>
</dbReference>
<keyword evidence="2 8" id="KW-1003">Cell membrane</keyword>
<evidence type="ECO:0000256" key="6">
    <source>
        <dbReference type="ARBA" id="ARBA00023170"/>
    </source>
</evidence>
<dbReference type="PhylomeDB" id="J9EA67"/>